<evidence type="ECO:0000259" key="1">
    <source>
        <dbReference type="Pfam" id="PF07883"/>
    </source>
</evidence>
<dbReference type="InterPro" id="IPR013096">
    <property type="entry name" value="Cupin_2"/>
</dbReference>
<organism evidence="2 3">
    <name type="scientific">Albidovulum salinarum</name>
    <dbReference type="NCBI Taxonomy" id="2984153"/>
    <lineage>
        <taxon>Bacteria</taxon>
        <taxon>Pseudomonadati</taxon>
        <taxon>Pseudomonadota</taxon>
        <taxon>Alphaproteobacteria</taxon>
        <taxon>Rhodobacterales</taxon>
        <taxon>Paracoccaceae</taxon>
        <taxon>Albidovulum</taxon>
    </lineage>
</organism>
<name>A0ABT2X1G9_9RHOB</name>
<dbReference type="RefSeq" id="WP_263334065.1">
    <property type="nucleotide sequence ID" value="NZ_JAOVQO010000004.1"/>
</dbReference>
<evidence type="ECO:0000313" key="3">
    <source>
        <dbReference type="Proteomes" id="UP001209535"/>
    </source>
</evidence>
<sequence length="192" mass="21044">MLEVGARVTNPRSGTEFELLDMSDTHFVLRYTMAEPSRAPDFAEHFHVGWHEEFKLLSGEGTYRLDGKAGTVKAGETAVLPERIRHVHPMNTGSGPMVMEQHATVTDPAPGAIRETLGFFFSIFEWDAAGKIALDRLGLPRHPMKFALAGRVLGRAGGYDARLPKGAADVAAATVGRLAEMLGYEVIDPKWR</sequence>
<dbReference type="InterPro" id="IPR011051">
    <property type="entry name" value="RmlC_Cupin_sf"/>
</dbReference>
<dbReference type="SUPFAM" id="SSF51182">
    <property type="entry name" value="RmlC-like cupins"/>
    <property type="match status" value="1"/>
</dbReference>
<dbReference type="InterPro" id="IPR014710">
    <property type="entry name" value="RmlC-like_jellyroll"/>
</dbReference>
<proteinExistence type="predicted"/>
<dbReference type="Proteomes" id="UP001209535">
    <property type="component" value="Unassembled WGS sequence"/>
</dbReference>
<gene>
    <name evidence="2" type="ORF">OEZ60_05675</name>
</gene>
<accession>A0ABT2X1G9</accession>
<reference evidence="2 3" key="1">
    <citation type="submission" date="2022-10" db="EMBL/GenBank/DDBJ databases">
        <title>Defluviimonas sp. nov., isolated from ocean surface sediments.</title>
        <authorList>
            <person name="He W."/>
            <person name="Wang L."/>
            <person name="Zhang D.-F."/>
        </authorList>
    </citation>
    <scope>NUCLEOTIDE SEQUENCE [LARGE SCALE GENOMIC DNA]</scope>
    <source>
        <strain evidence="2 3">WL0024</strain>
    </source>
</reference>
<feature type="domain" description="Cupin type-2" evidence="1">
    <location>
        <begin position="41"/>
        <end position="99"/>
    </location>
</feature>
<evidence type="ECO:0000313" key="2">
    <source>
        <dbReference type="EMBL" id="MCU9847490.1"/>
    </source>
</evidence>
<dbReference type="Pfam" id="PF07883">
    <property type="entry name" value="Cupin_2"/>
    <property type="match status" value="1"/>
</dbReference>
<keyword evidence="3" id="KW-1185">Reference proteome</keyword>
<dbReference type="Gene3D" id="2.60.120.10">
    <property type="entry name" value="Jelly Rolls"/>
    <property type="match status" value="1"/>
</dbReference>
<comment type="caution">
    <text evidence="2">The sequence shown here is derived from an EMBL/GenBank/DDBJ whole genome shotgun (WGS) entry which is preliminary data.</text>
</comment>
<dbReference type="EMBL" id="JAOVQO010000004">
    <property type="protein sequence ID" value="MCU9847490.1"/>
    <property type="molecule type" value="Genomic_DNA"/>
</dbReference>
<protein>
    <submittedName>
        <fullName evidence="2">Cupin domain-containing protein</fullName>
    </submittedName>
</protein>